<name>A0A660L6A4_9ACTN</name>
<dbReference type="Proteomes" id="UP000278962">
    <property type="component" value="Unassembled WGS sequence"/>
</dbReference>
<dbReference type="AlphaFoldDB" id="A0A660L6A4"/>
<accession>A0A660L6A4</accession>
<sequence length="93" mass="10416">MRLAAGAPTRWTVLLRDGSKLVVWADGYVLADEHYVFSSLFDFDEEDEMPDDDLVVAVTPSNPRRLMLAIARIPRLAVLLEGGDTDWPAIESR</sequence>
<evidence type="ECO:0000313" key="2">
    <source>
        <dbReference type="Proteomes" id="UP000278962"/>
    </source>
</evidence>
<dbReference type="OrthoDB" id="3481994at2"/>
<evidence type="ECO:0000313" key="1">
    <source>
        <dbReference type="EMBL" id="RKQ88352.1"/>
    </source>
</evidence>
<keyword evidence="2" id="KW-1185">Reference proteome</keyword>
<protein>
    <submittedName>
        <fullName evidence="1">Uncharacterized protein</fullName>
    </submittedName>
</protein>
<organism evidence="1 2">
    <name type="scientific">Solirubrobacter pauli</name>
    <dbReference type="NCBI Taxonomy" id="166793"/>
    <lineage>
        <taxon>Bacteria</taxon>
        <taxon>Bacillati</taxon>
        <taxon>Actinomycetota</taxon>
        <taxon>Thermoleophilia</taxon>
        <taxon>Solirubrobacterales</taxon>
        <taxon>Solirubrobacteraceae</taxon>
        <taxon>Solirubrobacter</taxon>
    </lineage>
</organism>
<dbReference type="RefSeq" id="WP_121257798.1">
    <property type="nucleotide sequence ID" value="NZ_RBIL01000002.1"/>
</dbReference>
<reference evidence="1 2" key="1">
    <citation type="submission" date="2018-10" db="EMBL/GenBank/DDBJ databases">
        <title>Genomic Encyclopedia of Archaeal and Bacterial Type Strains, Phase II (KMG-II): from individual species to whole genera.</title>
        <authorList>
            <person name="Goeker M."/>
        </authorList>
    </citation>
    <scope>NUCLEOTIDE SEQUENCE [LARGE SCALE GENOMIC DNA]</scope>
    <source>
        <strain evidence="1 2">DSM 14954</strain>
    </source>
</reference>
<comment type="caution">
    <text evidence="1">The sequence shown here is derived from an EMBL/GenBank/DDBJ whole genome shotgun (WGS) entry which is preliminary data.</text>
</comment>
<gene>
    <name evidence="1" type="ORF">C8N24_6394</name>
</gene>
<proteinExistence type="predicted"/>
<dbReference type="EMBL" id="RBIL01000002">
    <property type="protein sequence ID" value="RKQ88352.1"/>
    <property type="molecule type" value="Genomic_DNA"/>
</dbReference>